<protein>
    <recommendedName>
        <fullName evidence="7">Transmembrane 9 superfamily member</fullName>
    </recommendedName>
</protein>
<name>A0A6P5P097_MUSCR</name>
<feature type="transmembrane region" description="Helical" evidence="7">
    <location>
        <begin position="411"/>
        <end position="431"/>
    </location>
</feature>
<comment type="similarity">
    <text evidence="2 7">Belongs to the nonaspanin (TM9SF) (TC 9.A.2) family.</text>
</comment>
<feature type="transmembrane region" description="Helical" evidence="7">
    <location>
        <begin position="317"/>
        <end position="336"/>
    </location>
</feature>
<dbReference type="PANTHER" id="PTHR10766:SF176">
    <property type="entry name" value="TRANSMEMBRANE 9 SUPERFAMILY MEMBER"/>
    <property type="match status" value="1"/>
</dbReference>
<dbReference type="Pfam" id="PF02990">
    <property type="entry name" value="EMP70"/>
    <property type="match status" value="1"/>
</dbReference>
<gene>
    <name evidence="9" type="primary">LOC110287160</name>
</gene>
<evidence type="ECO:0000256" key="2">
    <source>
        <dbReference type="ARBA" id="ARBA00005227"/>
    </source>
</evidence>
<dbReference type="PANTHER" id="PTHR10766">
    <property type="entry name" value="TRANSMEMBRANE 9 SUPERFAMILY PROTEIN"/>
    <property type="match status" value="1"/>
</dbReference>
<organism evidence="8 9">
    <name type="scientific">Mus caroli</name>
    <name type="common">Ryukyu mouse</name>
    <name type="synonym">Ricefield mouse</name>
    <dbReference type="NCBI Taxonomy" id="10089"/>
    <lineage>
        <taxon>Eukaryota</taxon>
        <taxon>Metazoa</taxon>
        <taxon>Chordata</taxon>
        <taxon>Craniata</taxon>
        <taxon>Vertebrata</taxon>
        <taxon>Euteleostomi</taxon>
        <taxon>Mammalia</taxon>
        <taxon>Eutheria</taxon>
        <taxon>Euarchontoglires</taxon>
        <taxon>Glires</taxon>
        <taxon>Rodentia</taxon>
        <taxon>Myomorpha</taxon>
        <taxon>Muroidea</taxon>
        <taxon>Muridae</taxon>
        <taxon>Murinae</taxon>
        <taxon>Mus</taxon>
        <taxon>Mus</taxon>
    </lineage>
</organism>
<evidence type="ECO:0000256" key="5">
    <source>
        <dbReference type="ARBA" id="ARBA00022989"/>
    </source>
</evidence>
<dbReference type="InterPro" id="IPR004240">
    <property type="entry name" value="EMP70"/>
</dbReference>
<dbReference type="Proteomes" id="UP000515126">
    <property type="component" value="Chromosome X"/>
</dbReference>
<dbReference type="KEGG" id="mcal:110287160"/>
<dbReference type="RefSeq" id="XP_021009467.1">
    <property type="nucleotide sequence ID" value="XM_021153808.1"/>
</dbReference>
<dbReference type="GO" id="GO:0016020">
    <property type="term" value="C:membrane"/>
    <property type="evidence" value="ECO:0007669"/>
    <property type="project" value="UniProtKB-SubCell"/>
</dbReference>
<proteinExistence type="inferred from homology"/>
<dbReference type="GeneID" id="110287160"/>
<keyword evidence="3 7" id="KW-0812">Transmembrane</keyword>
<evidence type="ECO:0000256" key="6">
    <source>
        <dbReference type="ARBA" id="ARBA00023136"/>
    </source>
</evidence>
<feature type="transmembrane region" description="Helical" evidence="7">
    <location>
        <begin position="596"/>
        <end position="620"/>
    </location>
</feature>
<evidence type="ECO:0000313" key="8">
    <source>
        <dbReference type="Proteomes" id="UP000515126"/>
    </source>
</evidence>
<keyword evidence="8" id="KW-1185">Reference proteome</keyword>
<feature type="transmembrane region" description="Helical" evidence="7">
    <location>
        <begin position="373"/>
        <end position="399"/>
    </location>
</feature>
<keyword evidence="4" id="KW-0732">Signal</keyword>
<keyword evidence="5 7" id="KW-1133">Transmembrane helix</keyword>
<evidence type="ECO:0000256" key="7">
    <source>
        <dbReference type="RuleBase" id="RU363079"/>
    </source>
</evidence>
<sequence length="701" mass="80325">MLVPEAGFKMGLGGRRVETKLCPGLHGLKWWLLLCFLATTCDAFFFPGLVPVTYCEEGHPNSYCKSSIQVYADKLYSVDSAMFYDYDSFDFCQDSLKRTPSETLGQILFGEQVTSCPYKFSFNKEETCRKVCVKYYAPDNEDDMNKLAFLKEGIKQDYHHHWVIDNTGIIWCYDTENEEQHCMSGFPIGCFNAPSDQVKGSCLINPEFNKNSSLYLFNHLDITITYHIESDAAVKVAKLIISRVDPKSYKHLDEDHLTCNEPPMEIPEEVTENLNVIYTYSVKFEESKAAEWSSEGDYDYDSADETSLQWIRLVNSIFVVLFLCGLVVIFLLRSIWRDIAKFNRIKISVYDRRLFGWRLIHGNVFRLPEHGMLLSILLGQGTQVFIMTFLSLFLAGLGFLTPADQNVLVNYGVVLWLALEIPAGYMSAKMYKTFKGINWKMHFLLTTVLFPGIVFADIFIMNLILWMDGSPAAISFCTLASLFALYFGVSTPLTFLGVYFGKREKFEFPVYTQKTPHGSPQRTFFPKSTITIILGSLLPFGCIFLQLSYILNHIWSPHMYYLFAFLLLLFLIFMISCSEVTVLLCYFRLCAEDRGWWWRAFLTSSFTSAYIFIYVIHYFFTKLQVTGIGSTFMYFGYAFILVLAFFLFTGLPFSGSLLKTYEAFFTVYLRNPPLLQLAVQSLHHTVGLSGTEICSFGDPST</sequence>
<evidence type="ECO:0000256" key="4">
    <source>
        <dbReference type="ARBA" id="ARBA00022729"/>
    </source>
</evidence>
<feature type="transmembrane region" description="Helical" evidence="7">
    <location>
        <begin position="563"/>
        <end position="589"/>
    </location>
</feature>
<feature type="transmembrane region" description="Helical" evidence="7">
    <location>
        <begin position="473"/>
        <end position="500"/>
    </location>
</feature>
<feature type="transmembrane region" description="Helical" evidence="7">
    <location>
        <begin position="530"/>
        <end position="551"/>
    </location>
</feature>
<evidence type="ECO:0000313" key="9">
    <source>
        <dbReference type="RefSeq" id="XP_021009467.1"/>
    </source>
</evidence>
<evidence type="ECO:0000256" key="1">
    <source>
        <dbReference type="ARBA" id="ARBA00004141"/>
    </source>
</evidence>
<dbReference type="GO" id="GO:0072657">
    <property type="term" value="P:protein localization to membrane"/>
    <property type="evidence" value="ECO:0007669"/>
    <property type="project" value="TreeGrafter"/>
</dbReference>
<feature type="transmembrane region" description="Helical" evidence="7">
    <location>
        <begin position="443"/>
        <end position="467"/>
    </location>
</feature>
<dbReference type="AlphaFoldDB" id="A0A6P5P097"/>
<reference evidence="9" key="1">
    <citation type="submission" date="2025-08" db="UniProtKB">
        <authorList>
            <consortium name="RefSeq"/>
        </authorList>
    </citation>
    <scope>IDENTIFICATION</scope>
</reference>
<accession>A0A6P5P097</accession>
<keyword evidence="6 7" id="KW-0472">Membrane</keyword>
<feature type="transmembrane region" description="Helical" evidence="7">
    <location>
        <begin position="632"/>
        <end position="651"/>
    </location>
</feature>
<evidence type="ECO:0000256" key="3">
    <source>
        <dbReference type="ARBA" id="ARBA00022692"/>
    </source>
</evidence>
<comment type="subcellular location">
    <subcellularLocation>
        <location evidence="1">Membrane</location>
        <topology evidence="1">Multi-pass membrane protein</topology>
    </subcellularLocation>
</comment>